<organism evidence="6 7">
    <name type="scientific">Myotis myotis</name>
    <name type="common">Greater mouse-eared bat</name>
    <name type="synonym">Vespertilio myotis</name>
    <dbReference type="NCBI Taxonomy" id="51298"/>
    <lineage>
        <taxon>Eukaryota</taxon>
        <taxon>Metazoa</taxon>
        <taxon>Chordata</taxon>
        <taxon>Craniata</taxon>
        <taxon>Vertebrata</taxon>
        <taxon>Euteleostomi</taxon>
        <taxon>Mammalia</taxon>
        <taxon>Eutheria</taxon>
        <taxon>Laurasiatheria</taxon>
        <taxon>Chiroptera</taxon>
        <taxon>Yangochiroptera</taxon>
        <taxon>Vespertilionidae</taxon>
        <taxon>Myotis</taxon>
    </lineage>
</organism>
<feature type="region of interest" description="Disordered" evidence="5">
    <location>
        <begin position="179"/>
        <end position="200"/>
    </location>
</feature>
<comment type="subcellular location">
    <subcellularLocation>
        <location evidence="1">Secreted</location>
    </subcellularLocation>
</comment>
<reference evidence="6 7" key="1">
    <citation type="journal article" date="2020" name="Nature">
        <title>Six reference-quality genomes reveal evolution of bat adaptations.</title>
        <authorList>
            <person name="Jebb D."/>
            <person name="Huang Z."/>
            <person name="Pippel M."/>
            <person name="Hughes G.M."/>
            <person name="Lavrichenko K."/>
            <person name="Devanna P."/>
            <person name="Winkler S."/>
            <person name="Jermiin L.S."/>
            <person name="Skirmuntt E.C."/>
            <person name="Katzourakis A."/>
            <person name="Burkitt-Gray L."/>
            <person name="Ray D.A."/>
            <person name="Sullivan K.A.M."/>
            <person name="Roscito J.G."/>
            <person name="Kirilenko B.M."/>
            <person name="Davalos L.M."/>
            <person name="Corthals A.P."/>
            <person name="Power M.L."/>
            <person name="Jones G."/>
            <person name="Ransome R.D."/>
            <person name="Dechmann D.K.N."/>
            <person name="Locatelli A.G."/>
            <person name="Puechmaille S.J."/>
            <person name="Fedrigo O."/>
            <person name="Jarvis E.D."/>
            <person name="Hiller M."/>
            <person name="Vernes S.C."/>
            <person name="Myers E.W."/>
            <person name="Teeling E.C."/>
        </authorList>
    </citation>
    <scope>NUCLEOTIDE SEQUENCE [LARGE SCALE GENOMIC DNA]</scope>
    <source>
        <strain evidence="6">MMyoMyo1</strain>
        <tissue evidence="6">Flight muscle</tissue>
    </source>
</reference>
<evidence type="ECO:0000256" key="5">
    <source>
        <dbReference type="SAM" id="MobiDB-lite"/>
    </source>
</evidence>
<dbReference type="VEuPathDB" id="HostDB:GeneID_118653812"/>
<keyword evidence="7" id="KW-1185">Reference proteome</keyword>
<dbReference type="AlphaFoldDB" id="A0A7J7YEN2"/>
<dbReference type="EMBL" id="JABWUV010000004">
    <property type="protein sequence ID" value="KAF6360487.1"/>
    <property type="molecule type" value="Genomic_DNA"/>
</dbReference>
<evidence type="ECO:0000256" key="2">
    <source>
        <dbReference type="ARBA" id="ARBA00010071"/>
    </source>
</evidence>
<gene>
    <name evidence="6" type="ORF">mMyoMyo1_015290</name>
</gene>
<keyword evidence="4" id="KW-0732">Signal</keyword>
<dbReference type="PANTHER" id="PTHR14380:SF2">
    <property type="entry name" value="PLACENTA-SPECIFIC PROTEIN 1"/>
    <property type="match status" value="1"/>
</dbReference>
<evidence type="ECO:0000313" key="6">
    <source>
        <dbReference type="EMBL" id="KAF6360487.1"/>
    </source>
</evidence>
<evidence type="ECO:0000256" key="4">
    <source>
        <dbReference type="ARBA" id="ARBA00022729"/>
    </source>
</evidence>
<proteinExistence type="inferred from homology"/>
<name>A0A7J7YEN2_MYOMY</name>
<dbReference type="GO" id="GO:0005576">
    <property type="term" value="C:extracellular region"/>
    <property type="evidence" value="ECO:0007669"/>
    <property type="project" value="UniProtKB-SubCell"/>
</dbReference>
<evidence type="ECO:0000256" key="3">
    <source>
        <dbReference type="ARBA" id="ARBA00022525"/>
    </source>
</evidence>
<comment type="caution">
    <text evidence="6">The sequence shown here is derived from an EMBL/GenBank/DDBJ whole genome shotgun (WGS) entry which is preliminary data.</text>
</comment>
<comment type="similarity">
    <text evidence="2">Belongs to the PLAC1 family.</text>
</comment>
<dbReference type="PANTHER" id="PTHR14380">
    <property type="entry name" value="PLACENTA-SPECIFIC PROTEIN 1"/>
    <property type="match status" value="1"/>
</dbReference>
<keyword evidence="3" id="KW-0964">Secreted</keyword>
<dbReference type="InterPro" id="IPR033222">
    <property type="entry name" value="PLAC1_fam"/>
</dbReference>
<sequence length="200" mass="22534">MKVFKLIGGMVILTSLFFTCLGQIPITVFCSIDWFMVTVHPFMLNSNVYVHFHELHLGQGCPVNHVQSHIYKFTYRVTECGIRAKAISQDMVMYSTEIHCASKSTSSKYIFPVSCTAPKYSPWLTTPYCMKEASKIQTTTQDGETGYEVFTLSQSSQRPNCNCPPCVVNEGECAQDPQRKAEAQKGHSKQSFLFVDISED</sequence>
<evidence type="ECO:0000256" key="1">
    <source>
        <dbReference type="ARBA" id="ARBA00004613"/>
    </source>
</evidence>
<evidence type="ECO:0000313" key="7">
    <source>
        <dbReference type="Proteomes" id="UP000527355"/>
    </source>
</evidence>
<protein>
    <submittedName>
        <fullName evidence="6">Placenta enriched 1</fullName>
    </submittedName>
</protein>
<accession>A0A7J7YEN2</accession>
<dbReference type="OrthoDB" id="9830918at2759"/>
<dbReference type="Gene3D" id="2.60.40.3210">
    <property type="entry name" value="Zona pellucida, ZP-N domain"/>
    <property type="match status" value="1"/>
</dbReference>
<dbReference type="Proteomes" id="UP000527355">
    <property type="component" value="Unassembled WGS sequence"/>
</dbReference>